<dbReference type="CDD" id="cd00093">
    <property type="entry name" value="HTH_XRE"/>
    <property type="match status" value="1"/>
</dbReference>
<comment type="caution">
    <text evidence="3">The sequence shown here is derived from an EMBL/GenBank/DDBJ whole genome shotgun (WGS) entry which is preliminary data.</text>
</comment>
<name>A0ABQ6LJU9_9RHOB</name>
<evidence type="ECO:0000313" key="4">
    <source>
        <dbReference type="Proteomes" id="UP001239909"/>
    </source>
</evidence>
<dbReference type="InterPro" id="IPR011051">
    <property type="entry name" value="RmlC_Cupin_sf"/>
</dbReference>
<protein>
    <submittedName>
        <fullName evidence="3">Cupin domain-containing protein</fullName>
    </submittedName>
</protein>
<dbReference type="InterPro" id="IPR013096">
    <property type="entry name" value="Cupin_2"/>
</dbReference>
<dbReference type="EMBL" id="BSYI01000020">
    <property type="protein sequence ID" value="GMG83537.1"/>
    <property type="molecule type" value="Genomic_DNA"/>
</dbReference>
<evidence type="ECO:0000256" key="1">
    <source>
        <dbReference type="ARBA" id="ARBA00023125"/>
    </source>
</evidence>
<dbReference type="PROSITE" id="PS50943">
    <property type="entry name" value="HTH_CROC1"/>
    <property type="match status" value="1"/>
</dbReference>
<keyword evidence="4" id="KW-1185">Reference proteome</keyword>
<dbReference type="Gene3D" id="2.60.120.10">
    <property type="entry name" value="Jelly Rolls"/>
    <property type="match status" value="1"/>
</dbReference>
<dbReference type="SMART" id="SM00530">
    <property type="entry name" value="HTH_XRE"/>
    <property type="match status" value="1"/>
</dbReference>
<evidence type="ECO:0000259" key="2">
    <source>
        <dbReference type="PROSITE" id="PS50943"/>
    </source>
</evidence>
<sequence>MILDVGGRLREVREAAGLSQRELAARSGVANGTISLIEQNKTSPSVSSLKAILEAIPLSLSEFFAAAEEASAEQRFFTATEFTELSPADVGMDGQTARRVSLRQVGDASRHTLQILHERYPPGTDTGSEMLSHEAEEGGVVISGIIEITVGNEVRVLNPGDGYLFDSRIPHRFRNIGAGDCVIVSACTPPTF</sequence>
<feature type="domain" description="HTH cro/C1-type" evidence="2">
    <location>
        <begin position="9"/>
        <end position="63"/>
    </location>
</feature>
<dbReference type="SUPFAM" id="SSF51182">
    <property type="entry name" value="RmlC-like cupins"/>
    <property type="match status" value="1"/>
</dbReference>
<keyword evidence="1" id="KW-0238">DNA-binding</keyword>
<organism evidence="3 4">
    <name type="scientific">Paralimibaculum aggregatum</name>
    <dbReference type="NCBI Taxonomy" id="3036245"/>
    <lineage>
        <taxon>Bacteria</taxon>
        <taxon>Pseudomonadati</taxon>
        <taxon>Pseudomonadota</taxon>
        <taxon>Alphaproteobacteria</taxon>
        <taxon>Rhodobacterales</taxon>
        <taxon>Paracoccaceae</taxon>
        <taxon>Paralimibaculum</taxon>
    </lineage>
</organism>
<dbReference type="PANTHER" id="PTHR46797">
    <property type="entry name" value="HTH-TYPE TRANSCRIPTIONAL REGULATOR"/>
    <property type="match status" value="1"/>
</dbReference>
<dbReference type="CDD" id="cd02209">
    <property type="entry name" value="cupin_XRE_C"/>
    <property type="match status" value="1"/>
</dbReference>
<dbReference type="Gene3D" id="1.10.260.40">
    <property type="entry name" value="lambda repressor-like DNA-binding domains"/>
    <property type="match status" value="1"/>
</dbReference>
<dbReference type="SUPFAM" id="SSF47413">
    <property type="entry name" value="lambda repressor-like DNA-binding domains"/>
    <property type="match status" value="1"/>
</dbReference>
<dbReference type="Pfam" id="PF07883">
    <property type="entry name" value="Cupin_2"/>
    <property type="match status" value="1"/>
</dbReference>
<dbReference type="Pfam" id="PF01381">
    <property type="entry name" value="HTH_3"/>
    <property type="match status" value="1"/>
</dbReference>
<accession>A0ABQ6LJU9</accession>
<dbReference type="Proteomes" id="UP001239909">
    <property type="component" value="Unassembled WGS sequence"/>
</dbReference>
<dbReference type="InterPro" id="IPR050807">
    <property type="entry name" value="TransReg_Diox_bact_type"/>
</dbReference>
<dbReference type="InterPro" id="IPR010982">
    <property type="entry name" value="Lambda_DNA-bd_dom_sf"/>
</dbReference>
<dbReference type="InterPro" id="IPR014710">
    <property type="entry name" value="RmlC-like_jellyroll"/>
</dbReference>
<dbReference type="RefSeq" id="WP_285672331.1">
    <property type="nucleotide sequence ID" value="NZ_BSYI01000020.1"/>
</dbReference>
<proteinExistence type="predicted"/>
<reference evidence="3 4" key="1">
    <citation type="submission" date="2023-04" db="EMBL/GenBank/DDBJ databases">
        <title>Marinoamorphus aggregata gen. nov., sp. Nov., isolate from tissue of brittle star Ophioplocus japonicus.</title>
        <authorList>
            <person name="Kawano K."/>
            <person name="Sawayama S."/>
            <person name="Nakagawa S."/>
        </authorList>
    </citation>
    <scope>NUCLEOTIDE SEQUENCE [LARGE SCALE GENOMIC DNA]</scope>
    <source>
        <strain evidence="3 4">NKW23</strain>
    </source>
</reference>
<gene>
    <name evidence="3" type="ORF">LNKW23_27500</name>
</gene>
<dbReference type="PANTHER" id="PTHR46797:SF11">
    <property type="entry name" value="HTH-TYPE TRANSCRIPTIONAL REGULATOR PUUR"/>
    <property type="match status" value="1"/>
</dbReference>
<dbReference type="InterPro" id="IPR001387">
    <property type="entry name" value="Cro/C1-type_HTH"/>
</dbReference>
<evidence type="ECO:0000313" key="3">
    <source>
        <dbReference type="EMBL" id="GMG83537.1"/>
    </source>
</evidence>